<keyword evidence="6" id="KW-0805">Transcription regulation</keyword>
<evidence type="ECO:0000256" key="3">
    <source>
        <dbReference type="ARBA" id="ARBA00009759"/>
    </source>
</evidence>
<dbReference type="GO" id="GO:0046854">
    <property type="term" value="P:phosphatidylinositol phosphate biosynthetic process"/>
    <property type="evidence" value="ECO:0007669"/>
    <property type="project" value="InterPro"/>
</dbReference>
<dbReference type="PROSITE" id="PS00630">
    <property type="entry name" value="IMP_2"/>
    <property type="match status" value="1"/>
</dbReference>
<reference evidence="10 11" key="1">
    <citation type="journal article" date="2018" name="Int. J. Syst. Evol. Microbiol.">
        <title>Whole-genome-based revisit of Photorhabdus phylogeny: proposal for the elevation of most Photorhabdus subspecies to the species level and description of one novel species Photorhabdus bodei sp. nov., and one novel subspecies Photorhabdus laumondii subsp. clarkei subsp. nov.</title>
        <authorList>
            <person name="Machado R.A.R."/>
            <person name="Wuthrich D."/>
            <person name="Kuhnert P."/>
            <person name="Arce C.C.M."/>
            <person name="Thonen L."/>
            <person name="Ruiz C."/>
            <person name="Zhang X."/>
            <person name="Robert C.A.M."/>
            <person name="Karimi J."/>
            <person name="Kamali S."/>
            <person name="Ma J."/>
            <person name="Bruggmann R."/>
            <person name="Erb M."/>
        </authorList>
    </citation>
    <scope>NUCLEOTIDE SEQUENCE [LARGE SCALE GENOMIC DNA]</scope>
    <source>
        <strain evidence="10 11">BOJ-47</strain>
    </source>
</reference>
<dbReference type="GO" id="GO:0007165">
    <property type="term" value="P:signal transduction"/>
    <property type="evidence" value="ECO:0007669"/>
    <property type="project" value="TreeGrafter"/>
</dbReference>
<evidence type="ECO:0000313" key="11">
    <source>
        <dbReference type="Proteomes" id="UP000250870"/>
    </source>
</evidence>
<evidence type="ECO:0000256" key="9">
    <source>
        <dbReference type="RuleBase" id="RU364068"/>
    </source>
</evidence>
<protein>
    <recommendedName>
        <fullName evidence="9">Inositol-1-monophosphatase</fullName>
        <ecNumber evidence="9">3.1.3.25</ecNumber>
    </recommendedName>
</protein>
<keyword evidence="6" id="KW-0804">Transcription</keyword>
<keyword evidence="4 8" id="KW-0479">Metal-binding</keyword>
<feature type="binding site" evidence="8">
    <location>
        <position position="94"/>
    </location>
    <ligand>
        <name>Mg(2+)</name>
        <dbReference type="ChEBI" id="CHEBI:18420"/>
        <label>1</label>
        <note>catalytic</note>
    </ligand>
</feature>
<feature type="binding site" evidence="8">
    <location>
        <position position="95"/>
    </location>
    <ligand>
        <name>Mg(2+)</name>
        <dbReference type="ChEBI" id="CHEBI:18420"/>
        <label>1</label>
        <note>catalytic</note>
    </ligand>
</feature>
<name>A0A329VN66_9GAMM</name>
<dbReference type="Proteomes" id="UP000250870">
    <property type="component" value="Unassembled WGS sequence"/>
</dbReference>
<dbReference type="AlphaFoldDB" id="A0A329VN66"/>
<dbReference type="GO" id="GO:0031564">
    <property type="term" value="P:transcription antitermination"/>
    <property type="evidence" value="ECO:0007669"/>
    <property type="project" value="UniProtKB-KW"/>
</dbReference>
<dbReference type="EMBL" id="NSCI01000001">
    <property type="protein sequence ID" value="RAW93578.1"/>
    <property type="molecule type" value="Genomic_DNA"/>
</dbReference>
<comment type="similarity">
    <text evidence="3 9">Belongs to the inositol monophosphatase superfamily.</text>
</comment>
<keyword evidence="6" id="KW-0889">Transcription antitermination</keyword>
<keyword evidence="7 8" id="KW-0460">Magnesium</keyword>
<evidence type="ECO:0000256" key="5">
    <source>
        <dbReference type="ARBA" id="ARBA00022801"/>
    </source>
</evidence>
<accession>A0A329VN66</accession>
<dbReference type="PANTHER" id="PTHR20854:SF4">
    <property type="entry name" value="INOSITOL-1-MONOPHOSPHATASE-RELATED"/>
    <property type="match status" value="1"/>
</dbReference>
<dbReference type="PRINTS" id="PR00377">
    <property type="entry name" value="IMPHPHTASES"/>
</dbReference>
<evidence type="ECO:0000256" key="7">
    <source>
        <dbReference type="ARBA" id="ARBA00022842"/>
    </source>
</evidence>
<gene>
    <name evidence="10" type="ORF">CKY01_01245</name>
</gene>
<evidence type="ECO:0000256" key="2">
    <source>
        <dbReference type="ARBA" id="ARBA00001946"/>
    </source>
</evidence>
<comment type="caution">
    <text evidence="10">The sequence shown here is derived from an EMBL/GenBank/DDBJ whole genome shotgun (WGS) entry which is preliminary data.</text>
</comment>
<dbReference type="InterPro" id="IPR020583">
    <property type="entry name" value="Inositol_monoP_metal-BS"/>
</dbReference>
<keyword evidence="5 9" id="KW-0378">Hydrolase</keyword>
<dbReference type="GO" id="GO:0006020">
    <property type="term" value="P:inositol metabolic process"/>
    <property type="evidence" value="ECO:0007669"/>
    <property type="project" value="TreeGrafter"/>
</dbReference>
<evidence type="ECO:0000256" key="8">
    <source>
        <dbReference type="PIRSR" id="PIRSR600760-2"/>
    </source>
</evidence>
<evidence type="ECO:0000256" key="6">
    <source>
        <dbReference type="ARBA" id="ARBA00022814"/>
    </source>
</evidence>
<feature type="binding site" evidence="8">
    <location>
        <position position="219"/>
    </location>
    <ligand>
        <name>Mg(2+)</name>
        <dbReference type="ChEBI" id="CHEBI:18420"/>
        <label>1</label>
        <note>catalytic</note>
    </ligand>
</feature>
<dbReference type="InterPro" id="IPR020550">
    <property type="entry name" value="Inositol_monophosphatase_CS"/>
</dbReference>
<comment type="catalytic activity">
    <reaction evidence="1 9">
        <text>a myo-inositol phosphate + H2O = myo-inositol + phosphate</text>
        <dbReference type="Rhea" id="RHEA:24056"/>
        <dbReference type="ChEBI" id="CHEBI:15377"/>
        <dbReference type="ChEBI" id="CHEBI:17268"/>
        <dbReference type="ChEBI" id="CHEBI:43474"/>
        <dbReference type="ChEBI" id="CHEBI:84139"/>
        <dbReference type="EC" id="3.1.3.25"/>
    </reaction>
</comment>
<feature type="binding site" evidence="8">
    <location>
        <position position="92"/>
    </location>
    <ligand>
        <name>Mg(2+)</name>
        <dbReference type="ChEBI" id="CHEBI:18420"/>
        <label>1</label>
        <note>catalytic</note>
    </ligand>
</feature>
<dbReference type="PANTHER" id="PTHR20854">
    <property type="entry name" value="INOSITOL MONOPHOSPHATASE"/>
    <property type="match status" value="1"/>
</dbReference>
<dbReference type="CDD" id="cd01639">
    <property type="entry name" value="IMPase"/>
    <property type="match status" value="1"/>
</dbReference>
<dbReference type="Pfam" id="PF00459">
    <property type="entry name" value="Inositol_P"/>
    <property type="match status" value="1"/>
</dbReference>
<dbReference type="InterPro" id="IPR000760">
    <property type="entry name" value="Inositol_monophosphatase-like"/>
</dbReference>
<dbReference type="InterPro" id="IPR033942">
    <property type="entry name" value="IMPase"/>
</dbReference>
<feature type="binding site" evidence="8">
    <location>
        <position position="76"/>
    </location>
    <ligand>
        <name>Mg(2+)</name>
        <dbReference type="ChEBI" id="CHEBI:18420"/>
        <label>1</label>
        <note>catalytic</note>
    </ligand>
</feature>
<organism evidence="10 11">
    <name type="scientific">Photorhabdus laumondii subsp. clarkei</name>
    <dbReference type="NCBI Taxonomy" id="2029685"/>
    <lineage>
        <taxon>Bacteria</taxon>
        <taxon>Pseudomonadati</taxon>
        <taxon>Pseudomonadota</taxon>
        <taxon>Gammaproteobacteria</taxon>
        <taxon>Enterobacterales</taxon>
        <taxon>Morganellaceae</taxon>
        <taxon>Photorhabdus</taxon>
    </lineage>
</organism>
<dbReference type="Gene3D" id="3.30.540.10">
    <property type="entry name" value="Fructose-1,6-Bisphosphatase, subunit A, domain 1"/>
    <property type="match status" value="1"/>
</dbReference>
<dbReference type="PROSITE" id="PS00629">
    <property type="entry name" value="IMP_1"/>
    <property type="match status" value="1"/>
</dbReference>
<evidence type="ECO:0000256" key="4">
    <source>
        <dbReference type="ARBA" id="ARBA00022723"/>
    </source>
</evidence>
<dbReference type="SUPFAM" id="SSF56655">
    <property type="entry name" value="Carbohydrate phosphatase"/>
    <property type="match status" value="1"/>
</dbReference>
<evidence type="ECO:0000313" key="10">
    <source>
        <dbReference type="EMBL" id="RAW93578.1"/>
    </source>
</evidence>
<dbReference type="GO" id="GO:0008934">
    <property type="term" value="F:inositol monophosphate 1-phosphatase activity"/>
    <property type="evidence" value="ECO:0007669"/>
    <property type="project" value="InterPro"/>
</dbReference>
<dbReference type="EC" id="3.1.3.25" evidence="9"/>
<evidence type="ECO:0000256" key="1">
    <source>
        <dbReference type="ARBA" id="ARBA00001033"/>
    </source>
</evidence>
<sequence length="257" mass="27912">METRLTKEIITSLVTRCATAAREAARYLPSTTSQEYLIAASKGPYREEVTIYDKELEEKILQNLILSDKDDGYLGEETGHYNGSSGIKWIIDPIDGTSNFIRLIPAYAISIAAEVDGKVVAGAIYDPSHRDIFTAGLGLGARCNGYKIKSSNTFNLSDAIVSTGFSKNPEVRRKQAKIISRLLTEVRDIRSCGSAALDLCWLAAGRLDAYYEHDLGYWDLAAGSLIASEAGADILVQGNFVIGAAPAISQKLNILLK</sequence>
<dbReference type="RefSeq" id="WP_113024416.1">
    <property type="nucleotide sequence ID" value="NZ_CAWNWQ010000001.1"/>
</dbReference>
<dbReference type="GO" id="GO:0046872">
    <property type="term" value="F:metal ion binding"/>
    <property type="evidence" value="ECO:0007669"/>
    <property type="project" value="UniProtKB-KW"/>
</dbReference>
<comment type="cofactor">
    <cofactor evidence="2 8 9">
        <name>Mg(2+)</name>
        <dbReference type="ChEBI" id="CHEBI:18420"/>
    </cofactor>
</comment>
<proteinExistence type="inferred from homology"/>
<dbReference type="Gene3D" id="3.40.190.80">
    <property type="match status" value="1"/>
</dbReference>